<feature type="non-terminal residue" evidence="3">
    <location>
        <position position="97"/>
    </location>
</feature>
<dbReference type="EMBL" id="BTSY01000004">
    <property type="protein sequence ID" value="GMT21584.1"/>
    <property type="molecule type" value="Genomic_DNA"/>
</dbReference>
<keyword evidence="2" id="KW-0732">Signal</keyword>
<evidence type="ECO:0008006" key="5">
    <source>
        <dbReference type="Google" id="ProtNLM"/>
    </source>
</evidence>
<evidence type="ECO:0000256" key="2">
    <source>
        <dbReference type="SAM" id="SignalP"/>
    </source>
</evidence>
<evidence type="ECO:0000313" key="4">
    <source>
        <dbReference type="Proteomes" id="UP001432322"/>
    </source>
</evidence>
<feature type="non-terminal residue" evidence="3">
    <location>
        <position position="1"/>
    </location>
</feature>
<organism evidence="3 4">
    <name type="scientific">Pristionchus fissidentatus</name>
    <dbReference type="NCBI Taxonomy" id="1538716"/>
    <lineage>
        <taxon>Eukaryota</taxon>
        <taxon>Metazoa</taxon>
        <taxon>Ecdysozoa</taxon>
        <taxon>Nematoda</taxon>
        <taxon>Chromadorea</taxon>
        <taxon>Rhabditida</taxon>
        <taxon>Rhabditina</taxon>
        <taxon>Diplogasteromorpha</taxon>
        <taxon>Diplogasteroidea</taxon>
        <taxon>Neodiplogasteridae</taxon>
        <taxon>Pristionchus</taxon>
    </lineage>
</organism>
<dbReference type="AlphaFoldDB" id="A0AAV5VT75"/>
<keyword evidence="1" id="KW-0812">Transmembrane</keyword>
<feature type="transmembrane region" description="Helical" evidence="1">
    <location>
        <begin position="53"/>
        <end position="72"/>
    </location>
</feature>
<keyword evidence="1" id="KW-0472">Membrane</keyword>
<keyword evidence="4" id="KW-1185">Reference proteome</keyword>
<proteinExistence type="predicted"/>
<comment type="caution">
    <text evidence="3">The sequence shown here is derived from an EMBL/GenBank/DDBJ whole genome shotgun (WGS) entry which is preliminary data.</text>
</comment>
<keyword evidence="1" id="KW-1133">Transmembrane helix</keyword>
<evidence type="ECO:0000256" key="1">
    <source>
        <dbReference type="SAM" id="Phobius"/>
    </source>
</evidence>
<dbReference type="Proteomes" id="UP001432322">
    <property type="component" value="Unassembled WGS sequence"/>
</dbReference>
<name>A0AAV5VT75_9BILA</name>
<sequence length="97" mass="11226">HSARSMGAFKLCLYQIIVMSLLSQQFCHGAPIYVLPIIGAYHYVDFTDQPYIIHAMVSGFLLASFLDFESILDGLNYRWRVLLKIHGTKFTHRAYWV</sequence>
<reference evidence="3" key="1">
    <citation type="submission" date="2023-10" db="EMBL/GenBank/DDBJ databases">
        <title>Genome assembly of Pristionchus species.</title>
        <authorList>
            <person name="Yoshida K."/>
            <person name="Sommer R.J."/>
        </authorList>
    </citation>
    <scope>NUCLEOTIDE SEQUENCE</scope>
    <source>
        <strain evidence="3">RS5133</strain>
    </source>
</reference>
<feature type="chain" id="PRO_5043887754" description="G protein-coupled receptor" evidence="2">
    <location>
        <begin position="30"/>
        <end position="97"/>
    </location>
</feature>
<gene>
    <name evidence="3" type="ORF">PFISCL1PPCAC_12881</name>
</gene>
<feature type="signal peptide" evidence="2">
    <location>
        <begin position="1"/>
        <end position="29"/>
    </location>
</feature>
<protein>
    <recommendedName>
        <fullName evidence="5">G protein-coupled receptor</fullName>
    </recommendedName>
</protein>
<evidence type="ECO:0000313" key="3">
    <source>
        <dbReference type="EMBL" id="GMT21584.1"/>
    </source>
</evidence>
<accession>A0AAV5VT75</accession>